<dbReference type="GO" id="GO:0022900">
    <property type="term" value="P:electron transport chain"/>
    <property type="evidence" value="ECO:0007669"/>
    <property type="project" value="InterPro"/>
</dbReference>
<keyword evidence="1" id="KW-0813">Transport</keyword>
<dbReference type="GO" id="GO:0005506">
    <property type="term" value="F:iron ion binding"/>
    <property type="evidence" value="ECO:0007669"/>
    <property type="project" value="InterPro"/>
</dbReference>
<dbReference type="GO" id="GO:0009055">
    <property type="term" value="F:electron transfer activity"/>
    <property type="evidence" value="ECO:0007669"/>
    <property type="project" value="InterPro"/>
</dbReference>
<evidence type="ECO:0000256" key="1">
    <source>
        <dbReference type="ARBA" id="ARBA00022448"/>
    </source>
</evidence>
<proteinExistence type="predicted"/>
<dbReference type="PROSITE" id="PS51009">
    <property type="entry name" value="CYTCII"/>
    <property type="match status" value="1"/>
</dbReference>
<name>A0A161KDM2_9ZZZZ</name>
<evidence type="ECO:0000256" key="5">
    <source>
        <dbReference type="ARBA" id="ARBA00023004"/>
    </source>
</evidence>
<dbReference type="InterPro" id="IPR010980">
    <property type="entry name" value="Cyt_c/b562"/>
</dbReference>
<evidence type="ECO:0000256" key="4">
    <source>
        <dbReference type="ARBA" id="ARBA00022982"/>
    </source>
</evidence>
<dbReference type="Pfam" id="PF01322">
    <property type="entry name" value="Cytochrom_C_2"/>
    <property type="match status" value="1"/>
</dbReference>
<dbReference type="AlphaFoldDB" id="A0A161KDM2"/>
<dbReference type="PIRSF" id="PIRSF000027">
    <property type="entry name" value="Cytc_c_prime"/>
    <property type="match status" value="1"/>
</dbReference>
<organism evidence="6">
    <name type="scientific">hydrothermal vent metagenome</name>
    <dbReference type="NCBI Taxonomy" id="652676"/>
    <lineage>
        <taxon>unclassified sequences</taxon>
        <taxon>metagenomes</taxon>
        <taxon>ecological metagenomes</taxon>
    </lineage>
</organism>
<dbReference type="InterPro" id="IPR002321">
    <property type="entry name" value="Cyt_c_II"/>
</dbReference>
<evidence type="ECO:0000256" key="2">
    <source>
        <dbReference type="ARBA" id="ARBA00022617"/>
    </source>
</evidence>
<keyword evidence="3" id="KW-0479">Metal-binding</keyword>
<keyword evidence="5" id="KW-0408">Iron</keyword>
<accession>A0A161KDM2</accession>
<gene>
    <name evidence="6" type="ORF">MGWOODY_Tha1955</name>
</gene>
<sequence>MKNSYLLRHTAVVGLALTLSCSAMISFAADTSSPEDVIDTRQHGFKKMGGAMKVFRTQLREDTPDANAMSAAADTIALYAKEVSIWFPEGSGSESGLDTDALDYIWKNPTKFNGYSQDLVRASQQLVEAVASNDKGSIKAAVVAVKDSCSDCHSSFRAD</sequence>
<evidence type="ECO:0000313" key="6">
    <source>
        <dbReference type="EMBL" id="CUS40772.1"/>
    </source>
</evidence>
<protein>
    <submittedName>
        <fullName evidence="6">Putative c'cytochrome</fullName>
    </submittedName>
</protein>
<dbReference type="GO" id="GO:0042597">
    <property type="term" value="C:periplasmic space"/>
    <property type="evidence" value="ECO:0007669"/>
    <property type="project" value="InterPro"/>
</dbReference>
<reference evidence="6" key="1">
    <citation type="submission" date="2015-10" db="EMBL/GenBank/DDBJ databases">
        <authorList>
            <person name="Gilbert D.G."/>
        </authorList>
    </citation>
    <scope>NUCLEOTIDE SEQUENCE</scope>
</reference>
<dbReference type="GO" id="GO:0020037">
    <property type="term" value="F:heme binding"/>
    <property type="evidence" value="ECO:0007669"/>
    <property type="project" value="InterPro"/>
</dbReference>
<dbReference type="SUPFAM" id="SSF47175">
    <property type="entry name" value="Cytochromes"/>
    <property type="match status" value="1"/>
</dbReference>
<dbReference type="InterPro" id="IPR012127">
    <property type="entry name" value="Cyt_c_prime"/>
</dbReference>
<keyword evidence="4" id="KW-0249">Electron transport</keyword>
<dbReference type="Gene3D" id="1.20.120.10">
    <property type="entry name" value="Cytochrome c/b562"/>
    <property type="match status" value="1"/>
</dbReference>
<evidence type="ECO:0000256" key="3">
    <source>
        <dbReference type="ARBA" id="ARBA00022723"/>
    </source>
</evidence>
<dbReference type="PROSITE" id="PS51257">
    <property type="entry name" value="PROKAR_LIPOPROTEIN"/>
    <property type="match status" value="1"/>
</dbReference>
<dbReference type="EMBL" id="CZQC01000025">
    <property type="protein sequence ID" value="CUS40772.1"/>
    <property type="molecule type" value="Genomic_DNA"/>
</dbReference>
<keyword evidence="2" id="KW-0349">Heme</keyword>